<dbReference type="InterPro" id="IPR001303">
    <property type="entry name" value="Aldolase_II/adducin_N"/>
</dbReference>
<dbReference type="Pfam" id="PF00596">
    <property type="entry name" value="Aldolase_II"/>
    <property type="match status" value="1"/>
</dbReference>
<dbReference type="Gene3D" id="3.40.225.10">
    <property type="entry name" value="Class II aldolase/adducin N-terminal domain"/>
    <property type="match status" value="1"/>
</dbReference>
<sequence>MKLLDERAELVRYAQRLRPDGLVVGTSGNLSVRSGDLVAVTPSGLDYDALTPGLICVCDLDGKVIEGELEPTSELPLHLAVYRSSDHRVIVHTHPTAATAVSTLVEELPPIHYLVTLFGPNVRVAPYATYGSDELAASAAEAMRDRAGCLLGNHGAVTAADSLAKAYQLSLYLESLCDIWLRAASAGTPRLLSDEELARAGAKIASYGQVPPR</sequence>
<comment type="caution">
    <text evidence="4">The sequence shown here is derived from an EMBL/GenBank/DDBJ whole genome shotgun (WGS) entry which is preliminary data.</text>
</comment>
<dbReference type="EMBL" id="JBHRZH010000055">
    <property type="protein sequence ID" value="MFC3766423.1"/>
    <property type="molecule type" value="Genomic_DNA"/>
</dbReference>
<dbReference type="SUPFAM" id="SSF53639">
    <property type="entry name" value="AraD/HMP-PK domain-like"/>
    <property type="match status" value="1"/>
</dbReference>
<accession>A0ABV7YNI1</accession>
<dbReference type="InterPro" id="IPR050197">
    <property type="entry name" value="Aldolase_class_II_sugar_metab"/>
</dbReference>
<dbReference type="RefSeq" id="WP_205121968.1">
    <property type="nucleotide sequence ID" value="NZ_JAFBCM010000001.1"/>
</dbReference>
<dbReference type="Proteomes" id="UP001595699">
    <property type="component" value="Unassembled WGS sequence"/>
</dbReference>
<organism evidence="4 5">
    <name type="scientific">Tenggerimyces flavus</name>
    <dbReference type="NCBI Taxonomy" id="1708749"/>
    <lineage>
        <taxon>Bacteria</taxon>
        <taxon>Bacillati</taxon>
        <taxon>Actinomycetota</taxon>
        <taxon>Actinomycetes</taxon>
        <taxon>Propionibacteriales</taxon>
        <taxon>Nocardioidaceae</taxon>
        <taxon>Tenggerimyces</taxon>
    </lineage>
</organism>
<evidence type="ECO:0000259" key="3">
    <source>
        <dbReference type="SMART" id="SM01007"/>
    </source>
</evidence>
<proteinExistence type="predicted"/>
<evidence type="ECO:0000313" key="4">
    <source>
        <dbReference type="EMBL" id="MFC3766423.1"/>
    </source>
</evidence>
<keyword evidence="5" id="KW-1185">Reference proteome</keyword>
<keyword evidence="2" id="KW-0456">Lyase</keyword>
<evidence type="ECO:0000256" key="2">
    <source>
        <dbReference type="ARBA" id="ARBA00023239"/>
    </source>
</evidence>
<feature type="domain" description="Class II aldolase/adducin N-terminal" evidence="3">
    <location>
        <begin position="8"/>
        <end position="181"/>
    </location>
</feature>
<reference evidence="5" key="1">
    <citation type="journal article" date="2019" name="Int. J. Syst. Evol. Microbiol.">
        <title>The Global Catalogue of Microorganisms (GCM) 10K type strain sequencing project: providing services to taxonomists for standard genome sequencing and annotation.</title>
        <authorList>
            <consortium name="The Broad Institute Genomics Platform"/>
            <consortium name="The Broad Institute Genome Sequencing Center for Infectious Disease"/>
            <person name="Wu L."/>
            <person name="Ma J."/>
        </authorList>
    </citation>
    <scope>NUCLEOTIDE SEQUENCE [LARGE SCALE GENOMIC DNA]</scope>
    <source>
        <strain evidence="5">CGMCC 4.7241</strain>
    </source>
</reference>
<evidence type="ECO:0000256" key="1">
    <source>
        <dbReference type="ARBA" id="ARBA00022723"/>
    </source>
</evidence>
<dbReference type="PANTHER" id="PTHR22789">
    <property type="entry name" value="FUCULOSE PHOSPHATE ALDOLASE"/>
    <property type="match status" value="1"/>
</dbReference>
<dbReference type="InterPro" id="IPR036409">
    <property type="entry name" value="Aldolase_II/adducin_N_sf"/>
</dbReference>
<gene>
    <name evidence="4" type="ORF">ACFOUW_36740</name>
</gene>
<keyword evidence="1" id="KW-0479">Metal-binding</keyword>
<dbReference type="SMART" id="SM01007">
    <property type="entry name" value="Aldolase_II"/>
    <property type="match status" value="1"/>
</dbReference>
<dbReference type="PANTHER" id="PTHR22789:SF0">
    <property type="entry name" value="3-OXO-TETRONATE 4-PHOSPHATE DECARBOXYLASE-RELATED"/>
    <property type="match status" value="1"/>
</dbReference>
<protein>
    <submittedName>
        <fullName evidence="4">Class II aldolase/adducin family protein</fullName>
    </submittedName>
</protein>
<evidence type="ECO:0000313" key="5">
    <source>
        <dbReference type="Proteomes" id="UP001595699"/>
    </source>
</evidence>
<name>A0ABV7YNI1_9ACTN</name>